<keyword evidence="7" id="KW-1185">Reference proteome</keyword>
<dbReference type="GO" id="GO:0005524">
    <property type="term" value="F:ATP binding"/>
    <property type="evidence" value="ECO:0007669"/>
    <property type="project" value="UniProtKB-KW"/>
</dbReference>
<feature type="region of interest" description="Disordered" evidence="4">
    <location>
        <begin position="259"/>
        <end position="280"/>
    </location>
</feature>
<dbReference type="Gene3D" id="3.40.50.300">
    <property type="entry name" value="P-loop containing nucleotide triphosphate hydrolases"/>
    <property type="match status" value="1"/>
</dbReference>
<dbReference type="PANTHER" id="PTHR24220">
    <property type="entry name" value="IMPORT ATP-BINDING PROTEIN"/>
    <property type="match status" value="1"/>
</dbReference>
<dbReference type="CDD" id="cd03255">
    <property type="entry name" value="ABC_MJ0796_LolCDE_FtsE"/>
    <property type="match status" value="1"/>
</dbReference>
<dbReference type="InterPro" id="IPR015854">
    <property type="entry name" value="ABC_transpr_LolD-like"/>
</dbReference>
<evidence type="ECO:0000259" key="5">
    <source>
        <dbReference type="PROSITE" id="PS50893"/>
    </source>
</evidence>
<feature type="domain" description="ABC transporter" evidence="5">
    <location>
        <begin position="41"/>
        <end position="280"/>
    </location>
</feature>
<keyword evidence="2" id="KW-0547">Nucleotide-binding</keyword>
<feature type="compositionally biased region" description="Low complexity" evidence="4">
    <location>
        <begin position="259"/>
        <end position="269"/>
    </location>
</feature>
<dbReference type="SMART" id="SM00382">
    <property type="entry name" value="AAA"/>
    <property type="match status" value="1"/>
</dbReference>
<dbReference type="EMBL" id="PVNO01000031">
    <property type="protein sequence ID" value="PRO67609.1"/>
    <property type="molecule type" value="Genomic_DNA"/>
</dbReference>
<proteinExistence type="predicted"/>
<feature type="compositionally biased region" description="Polar residues" evidence="4">
    <location>
        <begin position="270"/>
        <end position="280"/>
    </location>
</feature>
<comment type="caution">
    <text evidence="6">The sequence shown here is derived from an EMBL/GenBank/DDBJ whole genome shotgun (WGS) entry which is preliminary data.</text>
</comment>
<gene>
    <name evidence="6" type="ORF">C6Y39_18205</name>
</gene>
<accession>A0ABX5CJ63</accession>
<evidence type="ECO:0000256" key="3">
    <source>
        <dbReference type="ARBA" id="ARBA00022840"/>
    </source>
</evidence>
<dbReference type="Proteomes" id="UP000239539">
    <property type="component" value="Unassembled WGS sequence"/>
</dbReference>
<reference evidence="7" key="1">
    <citation type="journal article" date="2020" name="Int. J. Syst. Evol. Microbiol.">
        <title>Alteromonas alba sp. nov., a marine bacterium isolated from the seawater of the West Pacific Ocean.</title>
        <authorList>
            <person name="Sun C."/>
            <person name="Wu Y.-H."/>
            <person name="Xamxidin M."/>
            <person name="Cheng H."/>
            <person name="Xu X.-W."/>
        </authorList>
    </citation>
    <scope>NUCLEOTIDE SEQUENCE [LARGE SCALE GENOMIC DNA]</scope>
    <source>
        <strain evidence="7">9a2</strain>
    </source>
</reference>
<dbReference type="SUPFAM" id="SSF52540">
    <property type="entry name" value="P-loop containing nucleoside triphosphate hydrolases"/>
    <property type="match status" value="1"/>
</dbReference>
<protein>
    <submittedName>
        <fullName evidence="6">ABC transporter ATP-binding protein</fullName>
    </submittedName>
</protein>
<dbReference type="InterPro" id="IPR027417">
    <property type="entry name" value="P-loop_NTPase"/>
</dbReference>
<dbReference type="PROSITE" id="PS50893">
    <property type="entry name" value="ABC_TRANSPORTER_2"/>
    <property type="match status" value="1"/>
</dbReference>
<evidence type="ECO:0000256" key="1">
    <source>
        <dbReference type="ARBA" id="ARBA00022448"/>
    </source>
</evidence>
<name>A0ABX5CJ63_9ALTE</name>
<organism evidence="6 7">
    <name type="scientific">Alteromonas gracilis</name>
    <dbReference type="NCBI Taxonomy" id="1479524"/>
    <lineage>
        <taxon>Bacteria</taxon>
        <taxon>Pseudomonadati</taxon>
        <taxon>Pseudomonadota</taxon>
        <taxon>Gammaproteobacteria</taxon>
        <taxon>Alteromonadales</taxon>
        <taxon>Alteromonadaceae</taxon>
        <taxon>Alteromonas/Salinimonas group</taxon>
        <taxon>Alteromonas</taxon>
    </lineage>
</organism>
<evidence type="ECO:0000313" key="7">
    <source>
        <dbReference type="Proteomes" id="UP000239539"/>
    </source>
</evidence>
<evidence type="ECO:0000256" key="4">
    <source>
        <dbReference type="SAM" id="MobiDB-lite"/>
    </source>
</evidence>
<dbReference type="InterPro" id="IPR017911">
    <property type="entry name" value="MacB-like_ATP-bd"/>
</dbReference>
<dbReference type="PANTHER" id="PTHR24220:SF611">
    <property type="entry name" value="ATP-BINDING COMPONENT OF ABC TRANSPORTER-RELATED"/>
    <property type="match status" value="1"/>
</dbReference>
<keyword evidence="1" id="KW-0813">Transport</keyword>
<sequence>MSCFISAYSNFLTCRRVERNVDLSEKKQRVQHREVECTTAIEVTNLQFAYSKKSKPILDIKKWQIPKGEHIFLSGPSGSGKSTLLNLLCGTLTPSKGKISLLEQPFSSLSNRQRDTFRARNIGVVFQQFNLIPYLSVAQNINAAVYFANNGNFKNTKEVTAATYQLLNRLQLSDSLLHAKADTLSIGQQQRVAIARALINDPQLLIIDEPTSALDTDARDSFMSLLKDVAADSTMIFVSHDEAMKSYFEHHCSISQLNGSLGNSASSSSKDTTNPMQERA</sequence>
<dbReference type="Pfam" id="PF00005">
    <property type="entry name" value="ABC_tran"/>
    <property type="match status" value="1"/>
</dbReference>
<evidence type="ECO:0000313" key="6">
    <source>
        <dbReference type="EMBL" id="PRO67609.1"/>
    </source>
</evidence>
<dbReference type="InterPro" id="IPR003439">
    <property type="entry name" value="ABC_transporter-like_ATP-bd"/>
</dbReference>
<keyword evidence="3 6" id="KW-0067">ATP-binding</keyword>
<dbReference type="InterPro" id="IPR003593">
    <property type="entry name" value="AAA+_ATPase"/>
</dbReference>
<evidence type="ECO:0000256" key="2">
    <source>
        <dbReference type="ARBA" id="ARBA00022741"/>
    </source>
</evidence>